<dbReference type="HOGENOM" id="CLU_3369397_0_0_1"/>
<dbReference type="EMBL" id="AGNK02005975">
    <property type="status" value="NOT_ANNOTATED_CDS"/>
    <property type="molecule type" value="Genomic_DNA"/>
</dbReference>
<evidence type="ECO:0000313" key="2">
    <source>
        <dbReference type="Proteomes" id="UP000004995"/>
    </source>
</evidence>
<keyword evidence="2" id="KW-1185">Reference proteome</keyword>
<proteinExistence type="predicted"/>
<name>K4APD6_SETIT</name>
<organism evidence="1 2">
    <name type="scientific">Setaria italica</name>
    <name type="common">Foxtail millet</name>
    <name type="synonym">Panicum italicum</name>
    <dbReference type="NCBI Taxonomy" id="4555"/>
    <lineage>
        <taxon>Eukaryota</taxon>
        <taxon>Viridiplantae</taxon>
        <taxon>Streptophyta</taxon>
        <taxon>Embryophyta</taxon>
        <taxon>Tracheophyta</taxon>
        <taxon>Spermatophyta</taxon>
        <taxon>Magnoliopsida</taxon>
        <taxon>Liliopsida</taxon>
        <taxon>Poales</taxon>
        <taxon>Poaceae</taxon>
        <taxon>PACMAD clade</taxon>
        <taxon>Panicoideae</taxon>
        <taxon>Panicodae</taxon>
        <taxon>Paniceae</taxon>
        <taxon>Cenchrinae</taxon>
        <taxon>Setaria</taxon>
    </lineage>
</organism>
<dbReference type="EnsemblPlants" id="KQK90719">
    <property type="protein sequence ID" value="KQK90719"/>
    <property type="gene ID" value="SETIT_040784mg"/>
</dbReference>
<evidence type="ECO:0000313" key="1">
    <source>
        <dbReference type="EnsemblPlants" id="KQK90719"/>
    </source>
</evidence>
<dbReference type="InParanoid" id="K4APD6"/>
<dbReference type="AlphaFoldDB" id="K4APD6"/>
<sequence>MARITAGCGSARRPRRETPPVDWSFVELEPAHDVL</sequence>
<dbReference type="Gramene" id="KQK90719">
    <property type="protein sequence ID" value="KQK90719"/>
    <property type="gene ID" value="SETIT_040784mg"/>
</dbReference>
<protein>
    <submittedName>
        <fullName evidence="1">Uncharacterized protein</fullName>
    </submittedName>
</protein>
<reference evidence="1" key="2">
    <citation type="submission" date="2018-08" db="UniProtKB">
        <authorList>
            <consortium name="EnsemblPlants"/>
        </authorList>
    </citation>
    <scope>IDENTIFICATION</scope>
    <source>
        <strain evidence="1">Yugu1</strain>
    </source>
</reference>
<reference evidence="2" key="1">
    <citation type="journal article" date="2012" name="Nat. Biotechnol.">
        <title>Reference genome sequence of the model plant Setaria.</title>
        <authorList>
            <person name="Bennetzen J.L."/>
            <person name="Schmutz J."/>
            <person name="Wang H."/>
            <person name="Percifield R."/>
            <person name="Hawkins J."/>
            <person name="Pontaroli A.C."/>
            <person name="Estep M."/>
            <person name="Feng L."/>
            <person name="Vaughn J.N."/>
            <person name="Grimwood J."/>
            <person name="Jenkins J."/>
            <person name="Barry K."/>
            <person name="Lindquist E."/>
            <person name="Hellsten U."/>
            <person name="Deshpande S."/>
            <person name="Wang X."/>
            <person name="Wu X."/>
            <person name="Mitros T."/>
            <person name="Triplett J."/>
            <person name="Yang X."/>
            <person name="Ye C.Y."/>
            <person name="Mauro-Herrera M."/>
            <person name="Wang L."/>
            <person name="Li P."/>
            <person name="Sharma M."/>
            <person name="Sharma R."/>
            <person name="Ronald P.C."/>
            <person name="Panaud O."/>
            <person name="Kellogg E.A."/>
            <person name="Brutnell T.P."/>
            <person name="Doust A.N."/>
            <person name="Tuskan G.A."/>
            <person name="Rokhsar D."/>
            <person name="Devos K.M."/>
        </authorList>
    </citation>
    <scope>NUCLEOTIDE SEQUENCE [LARGE SCALE GENOMIC DNA]</scope>
    <source>
        <strain evidence="2">cv. Yugu1</strain>
    </source>
</reference>
<dbReference type="Proteomes" id="UP000004995">
    <property type="component" value="Unassembled WGS sequence"/>
</dbReference>
<accession>K4APD6</accession>